<evidence type="ECO:0000313" key="1">
    <source>
        <dbReference type="EMBL" id="KAK6624657.1"/>
    </source>
</evidence>
<dbReference type="EMBL" id="JAWJWF010000046">
    <property type="protein sequence ID" value="KAK6624657.1"/>
    <property type="molecule type" value="Genomic_DNA"/>
</dbReference>
<protein>
    <submittedName>
        <fullName evidence="1">Uncharacterized protein</fullName>
    </submittedName>
</protein>
<keyword evidence="2" id="KW-1185">Reference proteome</keyword>
<name>A0ABR1AQ96_POLSC</name>
<proteinExistence type="predicted"/>
<comment type="caution">
    <text evidence="1">The sequence shown here is derived from an EMBL/GenBank/DDBJ whole genome shotgun (WGS) entry which is preliminary data.</text>
</comment>
<gene>
    <name evidence="1" type="ORF">RUM44_011516</name>
</gene>
<reference evidence="1 2" key="1">
    <citation type="submission" date="2023-09" db="EMBL/GenBank/DDBJ databases">
        <title>Genomes of two closely related lineages of the louse Polyplax serrata with different host specificities.</title>
        <authorList>
            <person name="Martinu J."/>
            <person name="Tarabai H."/>
            <person name="Stefka J."/>
            <person name="Hypsa V."/>
        </authorList>
    </citation>
    <scope>NUCLEOTIDE SEQUENCE [LARGE SCALE GENOMIC DNA]</scope>
    <source>
        <strain evidence="1">98ZLc_SE</strain>
    </source>
</reference>
<dbReference type="Proteomes" id="UP001359485">
    <property type="component" value="Unassembled WGS sequence"/>
</dbReference>
<evidence type="ECO:0000313" key="2">
    <source>
        <dbReference type="Proteomes" id="UP001359485"/>
    </source>
</evidence>
<sequence>MSEHCSTKKPYKPDSAEFPTSAVTFLGVIGSKYGSYFESGGVDVPGRAFGSLPPCTPLLT</sequence>
<organism evidence="1 2">
    <name type="scientific">Polyplax serrata</name>
    <name type="common">Common mouse louse</name>
    <dbReference type="NCBI Taxonomy" id="468196"/>
    <lineage>
        <taxon>Eukaryota</taxon>
        <taxon>Metazoa</taxon>
        <taxon>Ecdysozoa</taxon>
        <taxon>Arthropoda</taxon>
        <taxon>Hexapoda</taxon>
        <taxon>Insecta</taxon>
        <taxon>Pterygota</taxon>
        <taxon>Neoptera</taxon>
        <taxon>Paraneoptera</taxon>
        <taxon>Psocodea</taxon>
        <taxon>Troctomorpha</taxon>
        <taxon>Phthiraptera</taxon>
        <taxon>Anoplura</taxon>
        <taxon>Polyplacidae</taxon>
        <taxon>Polyplax</taxon>
    </lineage>
</organism>
<accession>A0ABR1AQ96</accession>